<proteinExistence type="predicted"/>
<dbReference type="InterPro" id="IPR025833">
    <property type="entry name" value="GDYXXLXY"/>
</dbReference>
<dbReference type="Proteomes" id="UP000528286">
    <property type="component" value="Unassembled WGS sequence"/>
</dbReference>
<reference evidence="1 2" key="1">
    <citation type="submission" date="2020-08" db="EMBL/GenBank/DDBJ databases">
        <title>Genomic Encyclopedia of Type Strains, Phase IV (KMG-IV): sequencing the most valuable type-strain genomes for metagenomic binning, comparative biology and taxonomic classification.</title>
        <authorList>
            <person name="Goeker M."/>
        </authorList>
    </citation>
    <scope>NUCLEOTIDE SEQUENCE [LARGE SCALE GENOMIC DNA]</scope>
    <source>
        <strain evidence="1 2">DSM 29853</strain>
    </source>
</reference>
<sequence>MLLDTHLTRRRLIVAALLAAGLQTGILAAMMKGSEDILANGTPVTLKTVPVDPRDLLRGEYVVLAYDFSALDTALITGEWPTEAGDQTLYVALVPDADGTWHAAEASFFPLIPSEGRVVIRSLPFRFEPSAEKPSVLRADYGLERYYVPEGEGKALEEARNGSRILVEARVLEDGSSRIASLRVLPPEGAAAPSAP</sequence>
<name>A0A7W6J541_9HYPH</name>
<gene>
    <name evidence="1" type="ORF">GGR23_002153</name>
</gene>
<evidence type="ECO:0000313" key="2">
    <source>
        <dbReference type="Proteomes" id="UP000528286"/>
    </source>
</evidence>
<dbReference type="Pfam" id="PF14345">
    <property type="entry name" value="GDYXXLXY"/>
    <property type="match status" value="1"/>
</dbReference>
<comment type="caution">
    <text evidence="1">The sequence shown here is derived from an EMBL/GenBank/DDBJ whole genome shotgun (WGS) entry which is preliminary data.</text>
</comment>
<accession>A0A7W6J541</accession>
<protein>
    <submittedName>
        <fullName evidence="1">Putative membrane-anchored protein</fullName>
    </submittedName>
</protein>
<organism evidence="1 2">
    <name type="scientific">Gellertiella hungarica</name>
    <dbReference type="NCBI Taxonomy" id="1572859"/>
    <lineage>
        <taxon>Bacteria</taxon>
        <taxon>Pseudomonadati</taxon>
        <taxon>Pseudomonadota</taxon>
        <taxon>Alphaproteobacteria</taxon>
        <taxon>Hyphomicrobiales</taxon>
        <taxon>Rhizobiaceae</taxon>
        <taxon>Gellertiella</taxon>
    </lineage>
</organism>
<keyword evidence="2" id="KW-1185">Reference proteome</keyword>
<dbReference type="EMBL" id="JACIEZ010000003">
    <property type="protein sequence ID" value="MBB4064966.1"/>
    <property type="molecule type" value="Genomic_DNA"/>
</dbReference>
<dbReference type="AlphaFoldDB" id="A0A7W6J541"/>
<evidence type="ECO:0000313" key="1">
    <source>
        <dbReference type="EMBL" id="MBB4064966.1"/>
    </source>
</evidence>
<dbReference type="RefSeq" id="WP_183366254.1">
    <property type="nucleotide sequence ID" value="NZ_JACIEZ010000003.1"/>
</dbReference>